<evidence type="ECO:0000313" key="2">
    <source>
        <dbReference type="EMBL" id="RKQ91395.1"/>
    </source>
</evidence>
<accession>A0A660LB03</accession>
<dbReference type="InterPro" id="IPR036388">
    <property type="entry name" value="WH-like_DNA-bd_sf"/>
</dbReference>
<protein>
    <submittedName>
        <fullName evidence="2">MarR family transcriptional regulator</fullName>
    </submittedName>
</protein>
<dbReference type="SUPFAM" id="SSF46785">
    <property type="entry name" value="Winged helix' DNA-binding domain"/>
    <property type="match status" value="1"/>
</dbReference>
<dbReference type="PANTHER" id="PTHR33164">
    <property type="entry name" value="TRANSCRIPTIONAL REGULATOR, MARR FAMILY"/>
    <property type="match status" value="1"/>
</dbReference>
<reference evidence="2 3" key="1">
    <citation type="submission" date="2018-10" db="EMBL/GenBank/DDBJ databases">
        <title>Genomic Encyclopedia of Archaeal and Bacterial Type Strains, Phase II (KMG-II): from individual species to whole genera.</title>
        <authorList>
            <person name="Goeker M."/>
        </authorList>
    </citation>
    <scope>NUCLEOTIDE SEQUENCE [LARGE SCALE GENOMIC DNA]</scope>
    <source>
        <strain evidence="2 3">DSM 14954</strain>
    </source>
</reference>
<comment type="caution">
    <text evidence="2">The sequence shown here is derived from an EMBL/GenBank/DDBJ whole genome shotgun (WGS) entry which is preliminary data.</text>
</comment>
<organism evidence="2 3">
    <name type="scientific">Solirubrobacter pauli</name>
    <dbReference type="NCBI Taxonomy" id="166793"/>
    <lineage>
        <taxon>Bacteria</taxon>
        <taxon>Bacillati</taxon>
        <taxon>Actinomycetota</taxon>
        <taxon>Thermoleophilia</taxon>
        <taxon>Solirubrobacterales</taxon>
        <taxon>Solirubrobacteraceae</taxon>
        <taxon>Solirubrobacter</taxon>
    </lineage>
</organism>
<dbReference type="EMBL" id="RBIL01000001">
    <property type="protein sequence ID" value="RKQ91395.1"/>
    <property type="molecule type" value="Genomic_DNA"/>
</dbReference>
<dbReference type="InterPro" id="IPR000835">
    <property type="entry name" value="HTH_MarR-typ"/>
</dbReference>
<dbReference type="InterPro" id="IPR039422">
    <property type="entry name" value="MarR/SlyA-like"/>
</dbReference>
<dbReference type="Gene3D" id="1.10.10.10">
    <property type="entry name" value="Winged helix-like DNA-binding domain superfamily/Winged helix DNA-binding domain"/>
    <property type="match status" value="1"/>
</dbReference>
<sequence>MVTQPGLHDNDLVLWVQLLAETLNNELLDRLRVDFPDVRYAHGFVFQQLVEGPRPVGEVAENLGVTSQAISKAARELEALGYVERTPSPADARVRLLALSARGRAVVEAGRAGRAAVNAELATALGAERVEQAAATLRAAIQARDAMHAVAARRVRSAQGLLDAGR</sequence>
<gene>
    <name evidence="2" type="ORF">C8N24_1217</name>
</gene>
<evidence type="ECO:0000313" key="3">
    <source>
        <dbReference type="Proteomes" id="UP000278962"/>
    </source>
</evidence>
<dbReference type="GO" id="GO:0006950">
    <property type="term" value="P:response to stress"/>
    <property type="evidence" value="ECO:0007669"/>
    <property type="project" value="TreeGrafter"/>
</dbReference>
<proteinExistence type="predicted"/>
<evidence type="ECO:0000259" key="1">
    <source>
        <dbReference type="PROSITE" id="PS50995"/>
    </source>
</evidence>
<dbReference type="Proteomes" id="UP000278962">
    <property type="component" value="Unassembled WGS sequence"/>
</dbReference>
<dbReference type="Pfam" id="PF12802">
    <property type="entry name" value="MarR_2"/>
    <property type="match status" value="1"/>
</dbReference>
<dbReference type="PANTHER" id="PTHR33164:SF99">
    <property type="entry name" value="MARR FAMILY REGULATORY PROTEIN"/>
    <property type="match status" value="1"/>
</dbReference>
<dbReference type="OrthoDB" id="9807800at2"/>
<dbReference type="SMART" id="SM00347">
    <property type="entry name" value="HTH_MARR"/>
    <property type="match status" value="1"/>
</dbReference>
<name>A0A660LB03_9ACTN</name>
<dbReference type="PROSITE" id="PS50995">
    <property type="entry name" value="HTH_MARR_2"/>
    <property type="match status" value="1"/>
</dbReference>
<dbReference type="AlphaFoldDB" id="A0A660LB03"/>
<dbReference type="InterPro" id="IPR036390">
    <property type="entry name" value="WH_DNA-bd_sf"/>
</dbReference>
<keyword evidence="3" id="KW-1185">Reference proteome</keyword>
<dbReference type="InterPro" id="IPR011991">
    <property type="entry name" value="ArsR-like_HTH"/>
</dbReference>
<dbReference type="GO" id="GO:0003700">
    <property type="term" value="F:DNA-binding transcription factor activity"/>
    <property type="evidence" value="ECO:0007669"/>
    <property type="project" value="InterPro"/>
</dbReference>
<dbReference type="CDD" id="cd00090">
    <property type="entry name" value="HTH_ARSR"/>
    <property type="match status" value="1"/>
</dbReference>
<feature type="domain" description="HTH marR-type" evidence="1">
    <location>
        <begin position="9"/>
        <end position="142"/>
    </location>
</feature>